<proteinExistence type="predicted"/>
<keyword evidence="3" id="KW-1185">Reference proteome</keyword>
<keyword evidence="1" id="KW-1133">Transmembrane helix</keyword>
<dbReference type="EMBL" id="PDUD01000046">
    <property type="protein sequence ID" value="PHN02013.1"/>
    <property type="molecule type" value="Genomic_DNA"/>
</dbReference>
<evidence type="ECO:0000313" key="2">
    <source>
        <dbReference type="EMBL" id="PHN02013.1"/>
    </source>
</evidence>
<sequence length="287" mass="32783">MEGKKSSEHQYKSVFSKISNLQFGKREVAVPTQINQRKTTSKGRSSKWITLLGLIVLLGVVKLFNLDGRLKDWFNGYQSQFQQPAPEAIEAGTVCNLLIALEEEKSILLQDHEEQVMDRLDTMILQGLSPHAIDSSLQQAERVGEATATIDINELVYFEALTQERARLLFADGRSEVYDLSGVLQLIRDRDKCHFFQAVSFEGQAYEYFNILYTEGFEKVSCQQGTFFRARLNISESEDPAVRILRHCGTDLFSSYIYQKTRRRLEFLNPNSDYSYRTEVLGEGCGC</sequence>
<evidence type="ECO:0000256" key="1">
    <source>
        <dbReference type="SAM" id="Phobius"/>
    </source>
</evidence>
<feature type="transmembrane region" description="Helical" evidence="1">
    <location>
        <begin position="48"/>
        <end position="66"/>
    </location>
</feature>
<keyword evidence="1" id="KW-0472">Membrane</keyword>
<dbReference type="AlphaFoldDB" id="A0A2D0N2P8"/>
<comment type="caution">
    <text evidence="2">The sequence shown here is derived from an EMBL/GenBank/DDBJ whole genome shotgun (WGS) entry which is preliminary data.</text>
</comment>
<dbReference type="RefSeq" id="WP_099154636.1">
    <property type="nucleotide sequence ID" value="NZ_PDUD01000046.1"/>
</dbReference>
<evidence type="ECO:0000313" key="3">
    <source>
        <dbReference type="Proteomes" id="UP000223913"/>
    </source>
</evidence>
<protein>
    <submittedName>
        <fullName evidence="2">Uncharacterized protein</fullName>
    </submittedName>
</protein>
<accession>A0A2D0N2P8</accession>
<keyword evidence="1" id="KW-0812">Transmembrane</keyword>
<gene>
    <name evidence="2" type="ORF">CRP01_34470</name>
</gene>
<name>A0A2D0N2P8_FLAN2</name>
<reference evidence="2 3" key="1">
    <citation type="submission" date="2017-10" db="EMBL/GenBank/DDBJ databases">
        <title>The draft genome sequence of Lewinella nigricans NBRC 102662.</title>
        <authorList>
            <person name="Wang K."/>
        </authorList>
    </citation>
    <scope>NUCLEOTIDE SEQUENCE [LARGE SCALE GENOMIC DNA]</scope>
    <source>
        <strain evidence="2 3">NBRC 102662</strain>
    </source>
</reference>
<organism evidence="2 3">
    <name type="scientific">Flavilitoribacter nigricans (strain ATCC 23147 / DSM 23189 / NBRC 102662 / NCIMB 1420 / SS-2)</name>
    <name type="common">Lewinella nigricans</name>
    <dbReference type="NCBI Taxonomy" id="1122177"/>
    <lineage>
        <taxon>Bacteria</taxon>
        <taxon>Pseudomonadati</taxon>
        <taxon>Bacteroidota</taxon>
        <taxon>Saprospiria</taxon>
        <taxon>Saprospirales</taxon>
        <taxon>Lewinellaceae</taxon>
        <taxon>Flavilitoribacter</taxon>
    </lineage>
</organism>
<dbReference type="Proteomes" id="UP000223913">
    <property type="component" value="Unassembled WGS sequence"/>
</dbReference>